<dbReference type="eggNOG" id="arCOG02510">
    <property type="taxonomic scope" value="Archaea"/>
</dbReference>
<dbReference type="PROSITE" id="PS50093">
    <property type="entry name" value="PKD"/>
    <property type="match status" value="2"/>
</dbReference>
<evidence type="ECO:0000313" key="2">
    <source>
        <dbReference type="EMBL" id="ABD40190.1"/>
    </source>
</evidence>
<dbReference type="GeneID" id="3923989"/>
<dbReference type="PANTHER" id="PTHR36842:SF1">
    <property type="entry name" value="PROTEIN TOLB"/>
    <property type="match status" value="1"/>
</dbReference>
<dbReference type="CDD" id="cd00146">
    <property type="entry name" value="PKD"/>
    <property type="match status" value="2"/>
</dbReference>
<protein>
    <submittedName>
        <fullName evidence="2">PKD</fullName>
    </submittedName>
</protein>
<dbReference type="InParanoid" id="Q2FPL9"/>
<dbReference type="RefSeq" id="WP_011447479.1">
    <property type="nucleotide sequence ID" value="NC_007796.1"/>
</dbReference>
<dbReference type="InterPro" id="IPR022409">
    <property type="entry name" value="PKD/Chitinase_dom"/>
</dbReference>
<dbReference type="PANTHER" id="PTHR36842">
    <property type="entry name" value="PROTEIN TOLB HOMOLOG"/>
    <property type="match status" value="1"/>
</dbReference>
<name>Q2FPL9_METHJ</name>
<dbReference type="EnsemblBacteria" id="ABD40190">
    <property type="protein sequence ID" value="ABD40190"/>
    <property type="gene ID" value="Mhun_0426"/>
</dbReference>
<dbReference type="HOGENOM" id="CLU_346028_0_0_2"/>
<dbReference type="InterPro" id="IPR013783">
    <property type="entry name" value="Ig-like_fold"/>
</dbReference>
<dbReference type="Gene3D" id="2.60.40.10">
    <property type="entry name" value="Immunoglobulins"/>
    <property type="match status" value="2"/>
</dbReference>
<dbReference type="AlphaFoldDB" id="Q2FPL9"/>
<dbReference type="FunFam" id="2.60.40.10:FF:000270">
    <property type="entry name" value="Cell surface protein"/>
    <property type="match status" value="2"/>
</dbReference>
<evidence type="ECO:0000313" key="3">
    <source>
        <dbReference type="Proteomes" id="UP000001941"/>
    </source>
</evidence>
<keyword evidence="3" id="KW-1185">Reference proteome</keyword>
<dbReference type="STRING" id="323259.Mhun_0426"/>
<reference evidence="3" key="1">
    <citation type="journal article" date="2016" name="Stand. Genomic Sci.">
        <title>Complete genome sequence of Methanospirillum hungatei type strain JF1.</title>
        <authorList>
            <person name="Gunsalus R.P."/>
            <person name="Cook L.E."/>
            <person name="Crable B."/>
            <person name="Rohlin L."/>
            <person name="McDonald E."/>
            <person name="Mouttaki H."/>
            <person name="Sieber J.R."/>
            <person name="Poweleit N."/>
            <person name="Zhou H."/>
            <person name="Lapidus A.L."/>
            <person name="Daligault H.E."/>
            <person name="Land M."/>
            <person name="Gilna P."/>
            <person name="Ivanova N."/>
            <person name="Kyrpides N."/>
            <person name="Culley D.E."/>
            <person name="McInerney M.J."/>
        </authorList>
    </citation>
    <scope>NUCLEOTIDE SEQUENCE [LARGE SCALE GENOMIC DNA]</scope>
    <source>
        <strain evidence="3">ATCC 27890 / DSM 864 / NBRC 100397 / JF-1</strain>
    </source>
</reference>
<organism evidence="2 3">
    <name type="scientific">Methanospirillum hungatei JF-1 (strain ATCC 27890 / DSM 864 / NBRC 100397 / JF-1)</name>
    <dbReference type="NCBI Taxonomy" id="323259"/>
    <lineage>
        <taxon>Archaea</taxon>
        <taxon>Methanobacteriati</taxon>
        <taxon>Methanobacteriota</taxon>
        <taxon>Stenosarchaea group</taxon>
        <taxon>Methanomicrobia</taxon>
        <taxon>Methanomicrobiales</taxon>
        <taxon>Methanospirillaceae</taxon>
        <taxon>Methanospirillum</taxon>
    </lineage>
</organism>
<dbReference type="SUPFAM" id="SSF49299">
    <property type="entry name" value="PKD domain"/>
    <property type="match status" value="2"/>
</dbReference>
<dbReference type="InterPro" id="IPR000601">
    <property type="entry name" value="PKD_dom"/>
</dbReference>
<dbReference type="SMART" id="SM00089">
    <property type="entry name" value="PKD"/>
    <property type="match status" value="2"/>
</dbReference>
<evidence type="ECO:0000259" key="1">
    <source>
        <dbReference type="PROSITE" id="PS50093"/>
    </source>
</evidence>
<feature type="domain" description="PKD" evidence="1">
    <location>
        <begin position="207"/>
        <end position="290"/>
    </location>
</feature>
<sequence>MNTGTVAARTALATLLLFSFVLICSAGAPALPCEFYGTVTIDGSPAPAGTILSAKINDAERGRYVLEEAGTYGGPGTFDQRLKVVAEEGDLSSGSAQITFWIDGQKAWQETAFQPGVSMKLDLSVGGDAPAVTNVPSSDTLVHTVPETGTETNTIIQEIPVEAEITEEPIPEQQVQTDIQPVISDMPPQLPEMENPVPVTDSPADVLIADFVGEPVSGIVPLTVTFTDLSTGGPTMWAWDFGDGTTDTVANPVHQYMLPGSYTVRLTVSNQDSSATQLKEGYITVSDSGTLHADFTAQPTSGKPPLTVKFTDTSSGSPTMYAWTFGDGTGDMVANPTHTYTSPGKYTVNLTIADATGMSSTAARKDLIQVEGAVTPVPTLTPIPVPAVPQTFVGTVEIYGKPIQSGGTVEARIPGYDISGQFNPIKTAKGVFGKTGTFSPKLQVQGVPADSEIEFWVADEMTRMVRAYILQDDGTYLWTVPYQPGKETQLRLVVLKNPPNEIPPIPVTPVPTGCAGVPSIPMSIQGDVRITDGTEYLDADGTCYNCQPNIKIGGMIEARIEGHDVSGPENPFTMVSTGYFGSGNSSWADKLTIQGKCLPENSNITFWVKDDGWPRYTQAWVINEAIDDNETISVLGETREIPYEGGISRTVHLWAGPLPTVPPTPTPTPAPSAWEPQYFYGKAEFNGYPLRVGDRVMATREGIDLSNPTNPVSVLKFGEYGDLVGKEMLAVDVPYESMEQRDPITFWIKPQDFEYWYKAEVKNPLSSADWSDTYPFTPGSITNLDLRSNDRADFMYFYDIVETISNVILPDDYTGW</sequence>
<dbReference type="Pfam" id="PF18911">
    <property type="entry name" value="PKD_4"/>
    <property type="match status" value="2"/>
</dbReference>
<gene>
    <name evidence="2" type="ordered locus">Mhun_0426</name>
</gene>
<dbReference type="eggNOG" id="arCOG03606">
    <property type="taxonomic scope" value="Archaea"/>
</dbReference>
<accession>Q2FPL9</accession>
<feature type="domain" description="PKD" evidence="1">
    <location>
        <begin position="291"/>
        <end position="375"/>
    </location>
</feature>
<dbReference type="Proteomes" id="UP000001941">
    <property type="component" value="Chromosome"/>
</dbReference>
<proteinExistence type="predicted"/>
<dbReference type="InterPro" id="IPR035986">
    <property type="entry name" value="PKD_dom_sf"/>
</dbReference>
<dbReference type="EMBL" id="CP000254">
    <property type="protein sequence ID" value="ABD40190.1"/>
    <property type="molecule type" value="Genomic_DNA"/>
</dbReference>
<dbReference type="KEGG" id="mhu:Mhun_0426"/>